<dbReference type="InterPro" id="IPR030678">
    <property type="entry name" value="Peptide/Ni-bd"/>
</dbReference>
<dbReference type="PANTHER" id="PTHR30290">
    <property type="entry name" value="PERIPLASMIC BINDING COMPONENT OF ABC TRANSPORTER"/>
    <property type="match status" value="1"/>
</dbReference>
<dbReference type="CDD" id="cd08502">
    <property type="entry name" value="PBP2_NikA_DppA_OppA_like_16"/>
    <property type="match status" value="1"/>
</dbReference>
<dbReference type="GO" id="GO:1904680">
    <property type="term" value="F:peptide transmembrane transporter activity"/>
    <property type="evidence" value="ECO:0007669"/>
    <property type="project" value="TreeGrafter"/>
</dbReference>
<dbReference type="AlphaFoldDB" id="A0A6M1LVF4"/>
<dbReference type="GO" id="GO:0015833">
    <property type="term" value="P:peptide transport"/>
    <property type="evidence" value="ECO:0007669"/>
    <property type="project" value="TreeGrafter"/>
</dbReference>
<dbReference type="RefSeq" id="WP_164697936.1">
    <property type="nucleotide sequence ID" value="NZ_JAAIKB010000023.1"/>
</dbReference>
<dbReference type="Gene3D" id="3.10.105.10">
    <property type="entry name" value="Dipeptide-binding Protein, Domain 3"/>
    <property type="match status" value="1"/>
</dbReference>
<dbReference type="Proteomes" id="UP000475385">
    <property type="component" value="Unassembled WGS sequence"/>
</dbReference>
<feature type="domain" description="Solute-binding protein family 5" evidence="4">
    <location>
        <begin position="72"/>
        <end position="443"/>
    </location>
</feature>
<evidence type="ECO:0000259" key="4">
    <source>
        <dbReference type="Pfam" id="PF00496"/>
    </source>
</evidence>
<name>A0A6M1LVF4_9PROT</name>
<comment type="similarity">
    <text evidence="2">Belongs to the bacterial solute-binding protein 5 family.</text>
</comment>
<protein>
    <submittedName>
        <fullName evidence="5">ABC transporter substrate-binding protein</fullName>
    </submittedName>
</protein>
<dbReference type="InterPro" id="IPR000914">
    <property type="entry name" value="SBP_5_dom"/>
</dbReference>
<dbReference type="PANTHER" id="PTHR30290:SF38">
    <property type="entry name" value="D,D-DIPEPTIDE-BINDING PERIPLASMIC PROTEIN DDPA-RELATED"/>
    <property type="match status" value="1"/>
</dbReference>
<proteinExistence type="inferred from homology"/>
<gene>
    <name evidence="5" type="ORF">G3576_28690</name>
</gene>
<evidence type="ECO:0000256" key="3">
    <source>
        <dbReference type="ARBA" id="ARBA00022729"/>
    </source>
</evidence>
<organism evidence="5 6">
    <name type="scientific">Falsiroseomonas algicola</name>
    <dbReference type="NCBI Taxonomy" id="2716930"/>
    <lineage>
        <taxon>Bacteria</taxon>
        <taxon>Pseudomonadati</taxon>
        <taxon>Pseudomonadota</taxon>
        <taxon>Alphaproteobacteria</taxon>
        <taxon>Acetobacterales</taxon>
        <taxon>Roseomonadaceae</taxon>
        <taxon>Falsiroseomonas</taxon>
    </lineage>
</organism>
<dbReference type="EMBL" id="JAAIKB010000023">
    <property type="protein sequence ID" value="NGM24019.1"/>
    <property type="molecule type" value="Genomic_DNA"/>
</dbReference>
<dbReference type="Gene3D" id="3.40.190.10">
    <property type="entry name" value="Periplasmic binding protein-like II"/>
    <property type="match status" value="1"/>
</dbReference>
<reference evidence="5 6" key="1">
    <citation type="submission" date="2020-03" db="EMBL/GenBank/DDBJ databases">
        <title>Roseomonas stagni sp. nov., isolated from pond water in Japan.</title>
        <authorList>
            <person name="Furuhata K."/>
            <person name="Miyamoto H."/>
            <person name="Goto K."/>
        </authorList>
    </citation>
    <scope>NUCLEOTIDE SEQUENCE [LARGE SCALE GENOMIC DNA]</scope>
    <source>
        <strain evidence="5 6">PeD5</strain>
    </source>
</reference>
<dbReference type="Pfam" id="PF00496">
    <property type="entry name" value="SBP_bac_5"/>
    <property type="match status" value="1"/>
</dbReference>
<dbReference type="SUPFAM" id="SSF53850">
    <property type="entry name" value="Periplasmic binding protein-like II"/>
    <property type="match status" value="1"/>
</dbReference>
<sequence>MPTRRQILGTAGAMVAAPRIVGAQGAASRTLRFVPQADLAVVDPVFNTATVTLTHGFMVFDTLYGLDADYNLHPQMVEGHVTEDEGRVWTLTLREGLRFHDGEPVRGRDVVASIRRWAARDMFGAELIAATDELTAPTDRTIRFRLKRPFPLLPRALGKVTAAMPAIMPERLASTDPSRPVAEMIGSGPFRFEARERVSGARLVYSKFEGYVPRATGTASRSAGPKIAHMDRIEWHILPDPATAAAALQQGEVDWLEYAPNDLLPVLRRSRNATVKITEDSSISVLRFNHLHPPFNNPAIRRAMLGALDQSTYMTAGFGDDRSLWRTDVGVFLPNTPMANDEGIGVLRGPRDMEKVKRDLAAAGYRGEKIIVLQPMDFAFLKAMGEVAVDMFRRAGMNAEAYAADWGTIVQRRGSRNPPESGGWNVFISGFSAAGLLDPVANLGLRANGAGAWFGWPDSPPLERLRQEWMAAPDTTAQQAKAREIQAQFWQDVPYLPLGEYFRVIAHQRNLVDIPVGLSTFTGVRRV</sequence>
<keyword evidence="6" id="KW-1185">Reference proteome</keyword>
<comment type="subcellular location">
    <subcellularLocation>
        <location evidence="1">Periplasm</location>
    </subcellularLocation>
</comment>
<evidence type="ECO:0000313" key="5">
    <source>
        <dbReference type="EMBL" id="NGM24019.1"/>
    </source>
</evidence>
<evidence type="ECO:0000313" key="6">
    <source>
        <dbReference type="Proteomes" id="UP000475385"/>
    </source>
</evidence>
<dbReference type="InterPro" id="IPR039424">
    <property type="entry name" value="SBP_5"/>
</dbReference>
<evidence type="ECO:0000256" key="2">
    <source>
        <dbReference type="ARBA" id="ARBA00005695"/>
    </source>
</evidence>
<comment type="caution">
    <text evidence="5">The sequence shown here is derived from an EMBL/GenBank/DDBJ whole genome shotgun (WGS) entry which is preliminary data.</text>
</comment>
<evidence type="ECO:0000256" key="1">
    <source>
        <dbReference type="ARBA" id="ARBA00004418"/>
    </source>
</evidence>
<keyword evidence="3" id="KW-0732">Signal</keyword>
<accession>A0A6M1LVF4</accession>
<dbReference type="PIRSF" id="PIRSF002741">
    <property type="entry name" value="MppA"/>
    <property type="match status" value="1"/>
</dbReference>
<dbReference type="GO" id="GO:0030288">
    <property type="term" value="C:outer membrane-bounded periplasmic space"/>
    <property type="evidence" value="ECO:0007669"/>
    <property type="project" value="UniProtKB-ARBA"/>
</dbReference>
<dbReference type="GO" id="GO:0043190">
    <property type="term" value="C:ATP-binding cassette (ABC) transporter complex"/>
    <property type="evidence" value="ECO:0007669"/>
    <property type="project" value="InterPro"/>
</dbReference>